<protein>
    <submittedName>
        <fullName evidence="1">Uncharacterized protein</fullName>
    </submittedName>
</protein>
<evidence type="ECO:0000313" key="1">
    <source>
        <dbReference type="EMBL" id="KRX22763.1"/>
    </source>
</evidence>
<gene>
    <name evidence="1" type="ORF">T07_14</name>
</gene>
<keyword evidence="2" id="KW-1185">Reference proteome</keyword>
<dbReference type="Proteomes" id="UP000054630">
    <property type="component" value="Unassembled WGS sequence"/>
</dbReference>
<proteinExistence type="predicted"/>
<dbReference type="EMBL" id="JYDL01000029">
    <property type="protein sequence ID" value="KRX22763.1"/>
    <property type="molecule type" value="Genomic_DNA"/>
</dbReference>
<accession>A0A0V0S7S4</accession>
<organism evidence="1 2">
    <name type="scientific">Trichinella nelsoni</name>
    <dbReference type="NCBI Taxonomy" id="6336"/>
    <lineage>
        <taxon>Eukaryota</taxon>
        <taxon>Metazoa</taxon>
        <taxon>Ecdysozoa</taxon>
        <taxon>Nematoda</taxon>
        <taxon>Enoplea</taxon>
        <taxon>Dorylaimia</taxon>
        <taxon>Trichinellida</taxon>
        <taxon>Trichinellidae</taxon>
        <taxon>Trichinella</taxon>
    </lineage>
</organism>
<dbReference type="AlphaFoldDB" id="A0A0V0S7S4"/>
<evidence type="ECO:0000313" key="2">
    <source>
        <dbReference type="Proteomes" id="UP000054630"/>
    </source>
</evidence>
<comment type="caution">
    <text evidence="1">The sequence shown here is derived from an EMBL/GenBank/DDBJ whole genome shotgun (WGS) entry which is preliminary data.</text>
</comment>
<reference evidence="1 2" key="1">
    <citation type="submission" date="2015-01" db="EMBL/GenBank/DDBJ databases">
        <title>Evolution of Trichinella species and genotypes.</title>
        <authorList>
            <person name="Korhonen P.K."/>
            <person name="Edoardo P."/>
            <person name="Giuseppe L.R."/>
            <person name="Gasser R.B."/>
        </authorList>
    </citation>
    <scope>NUCLEOTIDE SEQUENCE [LARGE SCALE GENOMIC DNA]</scope>
    <source>
        <strain evidence="1">ISS37</strain>
    </source>
</reference>
<name>A0A0V0S7S4_9BILA</name>
<sequence>MPNGHIVDGYFSWNAEEILQKHLGLTSTPLHRKTDYKLKSVASPAVVPDIRKLDTAVNYVGAVLHTARPQNLS</sequence>